<dbReference type="GO" id="GO:0000155">
    <property type="term" value="F:phosphorelay sensor kinase activity"/>
    <property type="evidence" value="ECO:0007669"/>
    <property type="project" value="InterPro"/>
</dbReference>
<name>A0A0A1FFQ8_9BURK</name>
<evidence type="ECO:0000256" key="9">
    <source>
        <dbReference type="SAM" id="Phobius"/>
    </source>
</evidence>
<dbReference type="PROSITE" id="PS50109">
    <property type="entry name" value="HIS_KIN"/>
    <property type="match status" value="1"/>
</dbReference>
<protein>
    <recommendedName>
        <fullName evidence="2">histidine kinase</fullName>
        <ecNumber evidence="2">2.7.13.3</ecNumber>
    </recommendedName>
</protein>
<evidence type="ECO:0000256" key="1">
    <source>
        <dbReference type="ARBA" id="ARBA00000085"/>
    </source>
</evidence>
<dbReference type="InterPro" id="IPR004358">
    <property type="entry name" value="Sig_transdc_His_kin-like_C"/>
</dbReference>
<dbReference type="GO" id="GO:0005524">
    <property type="term" value="F:ATP binding"/>
    <property type="evidence" value="ECO:0007669"/>
    <property type="project" value="UniProtKB-KW"/>
</dbReference>
<dbReference type="GO" id="GO:0000156">
    <property type="term" value="F:phosphorelay response regulator activity"/>
    <property type="evidence" value="ECO:0007669"/>
    <property type="project" value="TreeGrafter"/>
</dbReference>
<dbReference type="OrthoDB" id="9802500at2"/>
<keyword evidence="4" id="KW-0808">Transferase</keyword>
<feature type="domain" description="Histidine kinase" evidence="10">
    <location>
        <begin position="547"/>
        <end position="767"/>
    </location>
</feature>
<keyword evidence="12" id="KW-1185">Reference proteome</keyword>
<dbReference type="CDD" id="cd00082">
    <property type="entry name" value="HisKA"/>
    <property type="match status" value="1"/>
</dbReference>
<evidence type="ECO:0000256" key="2">
    <source>
        <dbReference type="ARBA" id="ARBA00012438"/>
    </source>
</evidence>
<dbReference type="SMART" id="SM00388">
    <property type="entry name" value="HisKA"/>
    <property type="match status" value="1"/>
</dbReference>
<dbReference type="EC" id="2.7.13.3" evidence="2"/>
<feature type="transmembrane region" description="Helical" evidence="9">
    <location>
        <begin position="297"/>
        <end position="313"/>
    </location>
</feature>
<organism evidence="11 12">
    <name type="scientific">Collimonas arenae</name>
    <dbReference type="NCBI Taxonomy" id="279058"/>
    <lineage>
        <taxon>Bacteria</taxon>
        <taxon>Pseudomonadati</taxon>
        <taxon>Pseudomonadota</taxon>
        <taxon>Betaproteobacteria</taxon>
        <taxon>Burkholderiales</taxon>
        <taxon>Oxalobacteraceae</taxon>
        <taxon>Collimonas</taxon>
    </lineage>
</organism>
<gene>
    <name evidence="11" type="ORF">LT85_2519</name>
</gene>
<keyword evidence="9" id="KW-1133">Transmembrane helix</keyword>
<dbReference type="InterPro" id="IPR017181">
    <property type="entry name" value="Sig_transdc_His_kin_CHASE2"/>
</dbReference>
<dbReference type="InterPro" id="IPR005467">
    <property type="entry name" value="His_kinase_dom"/>
</dbReference>
<feature type="transmembrane region" description="Helical" evidence="9">
    <location>
        <begin position="320"/>
        <end position="338"/>
    </location>
</feature>
<dbReference type="HOGENOM" id="CLU_016084_0_0_4"/>
<dbReference type="SMART" id="SM00387">
    <property type="entry name" value="HATPase_c"/>
    <property type="match status" value="1"/>
</dbReference>
<dbReference type="Pfam" id="PF05226">
    <property type="entry name" value="CHASE2"/>
    <property type="match status" value="1"/>
</dbReference>
<dbReference type="InterPro" id="IPR050351">
    <property type="entry name" value="BphY/WalK/GraS-like"/>
</dbReference>
<proteinExistence type="predicted"/>
<keyword evidence="3" id="KW-0597">Phosphoprotein</keyword>
<evidence type="ECO:0000256" key="4">
    <source>
        <dbReference type="ARBA" id="ARBA00022679"/>
    </source>
</evidence>
<dbReference type="Gene3D" id="3.30.565.10">
    <property type="entry name" value="Histidine kinase-like ATPase, C-terminal domain"/>
    <property type="match status" value="1"/>
</dbReference>
<dbReference type="SUPFAM" id="SSF55874">
    <property type="entry name" value="ATPase domain of HSP90 chaperone/DNA topoisomerase II/histidine kinase"/>
    <property type="match status" value="1"/>
</dbReference>
<dbReference type="GO" id="GO:0007234">
    <property type="term" value="P:osmosensory signaling via phosphorelay pathway"/>
    <property type="evidence" value="ECO:0007669"/>
    <property type="project" value="TreeGrafter"/>
</dbReference>
<dbReference type="SUPFAM" id="SSF47384">
    <property type="entry name" value="Homodimeric domain of signal transducing histidine kinase"/>
    <property type="match status" value="1"/>
</dbReference>
<dbReference type="PIRSF" id="PIRSF037347">
    <property type="entry name" value="STHK_CHASE2_PAS_prd"/>
    <property type="match status" value="1"/>
</dbReference>
<dbReference type="AlphaFoldDB" id="A0A0A1FFQ8"/>
<dbReference type="InterPro" id="IPR003594">
    <property type="entry name" value="HATPase_dom"/>
</dbReference>
<keyword evidence="6 11" id="KW-0418">Kinase</keyword>
<reference evidence="12" key="1">
    <citation type="journal article" date="2014" name="Soil Biol. Biochem.">
        <title>Structure and function of bacterial communities in ageing soils: Insights from the Mendocino ecological staircase.</title>
        <authorList>
            <person name="Uroz S."/>
            <person name="Tech J.J."/>
            <person name="Sawaya N.A."/>
            <person name="Frey-Klett P."/>
            <person name="Leveau J.H.J."/>
        </authorList>
    </citation>
    <scope>NUCLEOTIDE SEQUENCE [LARGE SCALE GENOMIC DNA]</scope>
    <source>
        <strain evidence="12">Cal35</strain>
    </source>
</reference>
<keyword evidence="7" id="KW-0067">ATP-binding</keyword>
<dbReference type="RefSeq" id="WP_038489189.1">
    <property type="nucleotide sequence ID" value="NZ_CP009962.1"/>
</dbReference>
<evidence type="ECO:0000256" key="8">
    <source>
        <dbReference type="ARBA" id="ARBA00023012"/>
    </source>
</evidence>
<dbReference type="EMBL" id="CP009962">
    <property type="protein sequence ID" value="AIY41677.1"/>
    <property type="molecule type" value="Genomic_DNA"/>
</dbReference>
<dbReference type="InterPro" id="IPR036890">
    <property type="entry name" value="HATPase_C_sf"/>
</dbReference>
<dbReference type="GO" id="GO:0030295">
    <property type="term" value="F:protein kinase activator activity"/>
    <property type="evidence" value="ECO:0007669"/>
    <property type="project" value="TreeGrafter"/>
</dbReference>
<dbReference type="KEGG" id="care:LT85_2519"/>
<keyword evidence="8" id="KW-0902">Two-component regulatory system</keyword>
<dbReference type="PRINTS" id="PR00344">
    <property type="entry name" value="BCTRLSENSOR"/>
</dbReference>
<dbReference type="InterPro" id="IPR007890">
    <property type="entry name" value="CHASE2"/>
</dbReference>
<dbReference type="PANTHER" id="PTHR42878:SF7">
    <property type="entry name" value="SENSOR HISTIDINE KINASE GLRK"/>
    <property type="match status" value="1"/>
</dbReference>
<evidence type="ECO:0000256" key="5">
    <source>
        <dbReference type="ARBA" id="ARBA00022741"/>
    </source>
</evidence>
<evidence type="ECO:0000259" key="10">
    <source>
        <dbReference type="PROSITE" id="PS50109"/>
    </source>
</evidence>
<dbReference type="InterPro" id="IPR003661">
    <property type="entry name" value="HisK_dim/P_dom"/>
</dbReference>
<accession>A0A0A1FFQ8</accession>
<sequence>MKHRFLIELVLIALLLPPLMMWLGQRPGLVQADLAIYDSLIKFDMHEPSHDILLIGIDERSLNELGPWPWSRSLHAQLLQRLSAYAPRAVLLDLFLDRPGATPEADQELAMAMRKLPVFLPLHYVELDDNTADAARFRPPLAEFALNAKGIGHVQLTPDTDGIARRLFRQEGVAGNLQPYVGELIASNRRTSADTLLEPPSAVGWQRRGPFGFSLAGKSKTYRTVPYVSVLRGEVPAEFLQGKILLIGAVSGSGLDNDVPVAGVGPQARISGLELHANAIDMLQQGRAITFAQGPPLMAWTFFPILLALLLFLHTPRNALSFACCVALGWLLLCVVNLLWRHYWLPPVAPILGVAIAYFLWSWRQLNALLLFFGERVGTLNAIPAGAFEPAPGAMSSALHTVESQTQALDRAIDRLSQMQVLLSKGLWQMPVAVLICQDDGSISQSNAAAQLLLAPALTPSDVAHDPLRGRSLPALLHEIASSRPQPEIHWSQAFSGEYTTEQGKVFRLRMARLDSNDTVPRTWLAVLQDFTIERLTQRKREQWLSFVSHDLRSPQVSILSLLNLYEQPGSGIGVDRLVHDIRREAQRTLGLAEGFMDLAEAESGDYRFTETQAGAIMLDAVDQAWSYAKVRRITLEPELGEDNCPIRVDQVMLARALLNLLNNAIRHSPPDSTVRLGIEVAVDTAEVVLTVRDEGDGIEAKKLARLMSGSNSTGHAHREDGPQAARSRGLGLSVVHAVVKRHHGWFDAQSIPGAGTIFRIGLPLFDDGSRE</sequence>
<comment type="catalytic activity">
    <reaction evidence="1">
        <text>ATP + protein L-histidine = ADP + protein N-phospho-L-histidine.</text>
        <dbReference type="EC" id="2.7.13.3"/>
    </reaction>
</comment>
<evidence type="ECO:0000256" key="6">
    <source>
        <dbReference type="ARBA" id="ARBA00022777"/>
    </source>
</evidence>
<evidence type="ECO:0000313" key="11">
    <source>
        <dbReference type="EMBL" id="AIY41677.1"/>
    </source>
</evidence>
<dbReference type="PANTHER" id="PTHR42878">
    <property type="entry name" value="TWO-COMPONENT HISTIDINE KINASE"/>
    <property type="match status" value="1"/>
</dbReference>
<keyword evidence="5" id="KW-0547">Nucleotide-binding</keyword>
<dbReference type="InterPro" id="IPR036097">
    <property type="entry name" value="HisK_dim/P_sf"/>
</dbReference>
<keyword evidence="9" id="KW-0812">Transmembrane</keyword>
<evidence type="ECO:0000256" key="3">
    <source>
        <dbReference type="ARBA" id="ARBA00022553"/>
    </source>
</evidence>
<dbReference type="Proteomes" id="UP000030302">
    <property type="component" value="Chromosome"/>
</dbReference>
<dbReference type="SMART" id="SM01080">
    <property type="entry name" value="CHASE2"/>
    <property type="match status" value="1"/>
</dbReference>
<feature type="transmembrane region" description="Helical" evidence="9">
    <location>
        <begin position="344"/>
        <end position="361"/>
    </location>
</feature>
<dbReference type="Pfam" id="PF02518">
    <property type="entry name" value="HATPase_c"/>
    <property type="match status" value="1"/>
</dbReference>
<dbReference type="STRING" id="279058.LT85_2519"/>
<dbReference type="Gene3D" id="1.10.287.130">
    <property type="match status" value="1"/>
</dbReference>
<evidence type="ECO:0000313" key="12">
    <source>
        <dbReference type="Proteomes" id="UP000030302"/>
    </source>
</evidence>
<evidence type="ECO:0000256" key="7">
    <source>
        <dbReference type="ARBA" id="ARBA00022840"/>
    </source>
</evidence>
<keyword evidence="9" id="KW-0472">Membrane</keyword>